<gene>
    <name evidence="1" type="ORF">OPT61_g3595</name>
</gene>
<dbReference type="EMBL" id="JAPHNI010000187">
    <property type="protein sequence ID" value="KAJ8114551.1"/>
    <property type="molecule type" value="Genomic_DNA"/>
</dbReference>
<reference evidence="1" key="1">
    <citation type="submission" date="2022-11" db="EMBL/GenBank/DDBJ databases">
        <title>Genome Sequence of Boeremia exigua.</title>
        <authorList>
            <person name="Buettner E."/>
        </authorList>
    </citation>
    <scope>NUCLEOTIDE SEQUENCE</scope>
    <source>
        <strain evidence="1">CU02</strain>
    </source>
</reference>
<dbReference type="Proteomes" id="UP001153331">
    <property type="component" value="Unassembled WGS sequence"/>
</dbReference>
<proteinExistence type="predicted"/>
<evidence type="ECO:0000313" key="2">
    <source>
        <dbReference type="Proteomes" id="UP001153331"/>
    </source>
</evidence>
<comment type="caution">
    <text evidence="1">The sequence shown here is derived from an EMBL/GenBank/DDBJ whole genome shotgun (WGS) entry which is preliminary data.</text>
</comment>
<name>A0ACC2IHD0_9PLEO</name>
<organism evidence="1 2">
    <name type="scientific">Boeremia exigua</name>
    <dbReference type="NCBI Taxonomy" id="749465"/>
    <lineage>
        <taxon>Eukaryota</taxon>
        <taxon>Fungi</taxon>
        <taxon>Dikarya</taxon>
        <taxon>Ascomycota</taxon>
        <taxon>Pezizomycotina</taxon>
        <taxon>Dothideomycetes</taxon>
        <taxon>Pleosporomycetidae</taxon>
        <taxon>Pleosporales</taxon>
        <taxon>Pleosporineae</taxon>
        <taxon>Didymellaceae</taxon>
        <taxon>Boeremia</taxon>
    </lineage>
</organism>
<accession>A0ACC2IHD0</accession>
<sequence>MNNSYTYDDYVLQFPDVLPPDTQVNVPFPVNNHPEWTTAPYIGVDIPPTFDNLITLPDARQNPALYAAAVDTIRMTNRYFNLVGQYSKSPLTEEHVRWMQEQWPSTVNEAGKRVRLFPVEDYPMPPDGRTLFVKDAMGDPTDRKRPVLWIKACDSVSDMSTYEWEQHLGYTREYLIELSEKSIGADDTSLVLDIFKRYLVWHELVEGESERAQNFLEAQPSFADLEEFFDREEVKEKGATLVDICHAFPHAMDAQMLVYRVEHFATLERQPSEKSEQGVDDPVESRYIRKRDPSRQGTQLVLVSLLRQPGDSVSFSELAERYWPSTANRKLVSRALKRVATPDVTTGRFIFKEDVGPSSQEIEGSFEEQDFLNGFRLEEVAESFPNHVTSLDLLLDTMTDIVYFDEDEQLYYPLYKTEDDEFCSREESMALRDESRIRSAFKPEIIHHDYVWNRETMQYVLRPEPAHPNDNTGIDAQLDDLESFADTIPSEPTEPDVVISLHVPVAAVETIPVEPPTPQNRLQGGVIAAVGTTPIVPTVPAAENPSDPKISPSASAEPAAGRARPPKRAATEAADPSRGSKKARKAPKIQCSGRTQKGARCKKRKDREDGEEQWHCAVHKYD</sequence>
<evidence type="ECO:0000313" key="1">
    <source>
        <dbReference type="EMBL" id="KAJ8114551.1"/>
    </source>
</evidence>
<protein>
    <submittedName>
        <fullName evidence="1">Uncharacterized protein</fullName>
    </submittedName>
</protein>
<keyword evidence="2" id="KW-1185">Reference proteome</keyword>